<name>A0AAP2CRL1_9RHOB</name>
<protein>
    <submittedName>
        <fullName evidence="1">Uncharacterized protein</fullName>
    </submittedName>
</protein>
<proteinExistence type="predicted"/>
<dbReference type="AlphaFoldDB" id="A0AAP2CRL1"/>
<keyword evidence="2" id="KW-1185">Reference proteome</keyword>
<comment type="caution">
    <text evidence="1">The sequence shown here is derived from an EMBL/GenBank/DDBJ whole genome shotgun (WGS) entry which is preliminary data.</text>
</comment>
<gene>
    <name evidence="1" type="ORF">IV417_14845</name>
</gene>
<sequence length="299" mass="34133">MNKFTKSAVTGVYEKILRQKFGRLYDWEKPRIIDTVGPFRPSVFDDFEEALSRTLHEGFEVLKKATVDDLEVLTSERVPDERGIRDAWHAAFSKKTRGLVVNKPHWAAGGFGHPDYIADFDYWARMPSLSLSEAVSLSVGVEPKHLKKWLEDDEEVLELIAEPLVFAKRRSEQFKRQFGIVSERKKIPCKLLVAWIKSVDLEVHSVALEKLERFHSSPAEQSSPSKRPDKRELDSVAMLFTAMAIEQFGYVPTAKRGTTVKDIQDLAASLGITMSDDTIRHYLRLGASFIDKDWTPHSR</sequence>
<reference evidence="1 2" key="1">
    <citation type="journal article" date="2021" name="Arch. Microbiol.">
        <title>Harenicola maris gen. nov., sp. nov. isolated from the Sea of Japan shallow sediments.</title>
        <authorList>
            <person name="Romanenko L.A."/>
            <person name="Kurilenko V.V."/>
            <person name="Chernysheva N.Y."/>
            <person name="Tekutyeva L.A."/>
            <person name="Velansky P.V."/>
            <person name="Svetashev V.I."/>
            <person name="Isaeva M.P."/>
        </authorList>
    </citation>
    <scope>NUCLEOTIDE SEQUENCE [LARGE SCALE GENOMIC DNA]</scope>
    <source>
        <strain evidence="1 2">KMM 3653</strain>
    </source>
</reference>
<accession>A0AAP2CRL1</accession>
<evidence type="ECO:0000313" key="1">
    <source>
        <dbReference type="EMBL" id="MBT0958665.1"/>
    </source>
</evidence>
<evidence type="ECO:0000313" key="2">
    <source>
        <dbReference type="Proteomes" id="UP001315686"/>
    </source>
</evidence>
<dbReference type="Proteomes" id="UP001315686">
    <property type="component" value="Unassembled WGS sequence"/>
</dbReference>
<dbReference type="RefSeq" id="WP_327794887.1">
    <property type="nucleotide sequence ID" value="NZ_JADQAZ010000003.1"/>
</dbReference>
<organism evidence="1 2">
    <name type="scientific">Harenicola maris</name>
    <dbReference type="NCBI Taxonomy" id="2841044"/>
    <lineage>
        <taxon>Bacteria</taxon>
        <taxon>Pseudomonadati</taxon>
        <taxon>Pseudomonadota</taxon>
        <taxon>Alphaproteobacteria</taxon>
        <taxon>Rhodobacterales</taxon>
        <taxon>Paracoccaceae</taxon>
        <taxon>Harenicola</taxon>
    </lineage>
</organism>
<dbReference type="EMBL" id="JADQAZ010000003">
    <property type="protein sequence ID" value="MBT0958665.1"/>
    <property type="molecule type" value="Genomic_DNA"/>
</dbReference>